<name>A0A8X8WRZ8_SALSN</name>
<dbReference type="AlphaFoldDB" id="A0A8X8WRZ8"/>
<evidence type="ECO:0000313" key="7">
    <source>
        <dbReference type="Proteomes" id="UP000298416"/>
    </source>
</evidence>
<dbReference type="InterPro" id="IPR044961">
    <property type="entry name" value="MS5/SDI1"/>
</dbReference>
<keyword evidence="4" id="KW-0175">Coiled coil</keyword>
<evidence type="ECO:0000256" key="4">
    <source>
        <dbReference type="ARBA" id="ARBA00023054"/>
    </source>
</evidence>
<dbReference type="EMBL" id="PNBA02000015">
    <property type="protein sequence ID" value="KAG6399865.1"/>
    <property type="molecule type" value="Genomic_DNA"/>
</dbReference>
<dbReference type="PANTHER" id="PTHR36326:SF7">
    <property type="entry name" value="PROTEIN POLLENLESS 3-LIKE 2"/>
    <property type="match status" value="1"/>
</dbReference>
<sequence length="86" mass="10179">MAIVMKQQNRSQKAIEAIKSLRVRCSDHAQESLDNILLDLYKDSEMPNYLQRCGRLDDQVAFLRRKLFLIQRFNGKRTRLIKLNTI</sequence>
<gene>
    <name evidence="6" type="ORF">SASPL_141350</name>
</gene>
<proteinExistence type="predicted"/>
<evidence type="ECO:0000256" key="5">
    <source>
        <dbReference type="ARBA" id="ARBA00023242"/>
    </source>
</evidence>
<keyword evidence="7" id="KW-1185">Reference proteome</keyword>
<dbReference type="PANTHER" id="PTHR36326">
    <property type="entry name" value="PROTEIN POLLENLESS 3-LIKE 2"/>
    <property type="match status" value="1"/>
</dbReference>
<dbReference type="GO" id="GO:0005634">
    <property type="term" value="C:nucleus"/>
    <property type="evidence" value="ECO:0007669"/>
    <property type="project" value="UniProtKB-SubCell"/>
</dbReference>
<organism evidence="6">
    <name type="scientific">Salvia splendens</name>
    <name type="common">Scarlet sage</name>
    <dbReference type="NCBI Taxonomy" id="180675"/>
    <lineage>
        <taxon>Eukaryota</taxon>
        <taxon>Viridiplantae</taxon>
        <taxon>Streptophyta</taxon>
        <taxon>Embryophyta</taxon>
        <taxon>Tracheophyta</taxon>
        <taxon>Spermatophyta</taxon>
        <taxon>Magnoliopsida</taxon>
        <taxon>eudicotyledons</taxon>
        <taxon>Gunneridae</taxon>
        <taxon>Pentapetalae</taxon>
        <taxon>asterids</taxon>
        <taxon>lamiids</taxon>
        <taxon>Lamiales</taxon>
        <taxon>Lamiaceae</taxon>
        <taxon>Nepetoideae</taxon>
        <taxon>Mentheae</taxon>
        <taxon>Salviinae</taxon>
        <taxon>Salvia</taxon>
        <taxon>Salvia subgen. Calosphace</taxon>
        <taxon>core Calosphace</taxon>
    </lineage>
</organism>
<keyword evidence="2" id="KW-0677">Repeat</keyword>
<keyword evidence="5" id="KW-0539">Nucleus</keyword>
<accession>A0A8X8WRZ8</accession>
<evidence type="ECO:0000256" key="1">
    <source>
        <dbReference type="ARBA" id="ARBA00004123"/>
    </source>
</evidence>
<evidence type="ECO:0000256" key="2">
    <source>
        <dbReference type="ARBA" id="ARBA00022737"/>
    </source>
</evidence>
<reference evidence="6" key="1">
    <citation type="submission" date="2018-01" db="EMBL/GenBank/DDBJ databases">
        <authorList>
            <person name="Mao J.F."/>
        </authorList>
    </citation>
    <scope>NUCLEOTIDE SEQUENCE</scope>
    <source>
        <strain evidence="6">Huo1</strain>
        <tissue evidence="6">Leaf</tissue>
    </source>
</reference>
<keyword evidence="3" id="KW-0802">TPR repeat</keyword>
<comment type="caution">
    <text evidence="6">The sequence shown here is derived from an EMBL/GenBank/DDBJ whole genome shotgun (WGS) entry which is preliminary data.</text>
</comment>
<dbReference type="Proteomes" id="UP000298416">
    <property type="component" value="Unassembled WGS sequence"/>
</dbReference>
<comment type="subcellular location">
    <subcellularLocation>
        <location evidence="1">Nucleus</location>
    </subcellularLocation>
</comment>
<evidence type="ECO:0000256" key="3">
    <source>
        <dbReference type="ARBA" id="ARBA00022803"/>
    </source>
</evidence>
<evidence type="ECO:0000313" key="6">
    <source>
        <dbReference type="EMBL" id="KAG6399865.1"/>
    </source>
</evidence>
<reference evidence="6" key="2">
    <citation type="submission" date="2020-08" db="EMBL/GenBank/DDBJ databases">
        <title>Plant Genome Project.</title>
        <authorList>
            <person name="Zhang R.-G."/>
        </authorList>
    </citation>
    <scope>NUCLEOTIDE SEQUENCE</scope>
    <source>
        <strain evidence="6">Huo1</strain>
        <tissue evidence="6">Leaf</tissue>
    </source>
</reference>
<protein>
    <submittedName>
        <fullName evidence="6">Uncharacterized protein</fullName>
    </submittedName>
</protein>